<evidence type="ECO:0000313" key="5">
    <source>
        <dbReference type="EMBL" id="KAK7705466.1"/>
    </source>
</evidence>
<feature type="repeat" description="ANK" evidence="3">
    <location>
        <begin position="717"/>
        <end position="758"/>
    </location>
</feature>
<evidence type="ECO:0000256" key="3">
    <source>
        <dbReference type="PROSITE-ProRule" id="PRU00023"/>
    </source>
</evidence>
<keyword evidence="6" id="KW-1185">Reference proteome</keyword>
<proteinExistence type="predicted"/>
<dbReference type="SMART" id="SM00248">
    <property type="entry name" value="ANK"/>
    <property type="match status" value="9"/>
</dbReference>
<dbReference type="CDD" id="cd00118">
    <property type="entry name" value="LysM"/>
    <property type="match status" value="1"/>
</dbReference>
<dbReference type="SUPFAM" id="SSF54106">
    <property type="entry name" value="LysM domain"/>
    <property type="match status" value="2"/>
</dbReference>
<dbReference type="InterPro" id="IPR002110">
    <property type="entry name" value="Ankyrin_rpt"/>
</dbReference>
<dbReference type="InterPro" id="IPR018392">
    <property type="entry name" value="LysM"/>
</dbReference>
<gene>
    <name evidence="5" type="ORF">SLS63_014120</name>
</gene>
<name>A0ABR1NKN7_DIAER</name>
<dbReference type="PANTHER" id="PTHR24198">
    <property type="entry name" value="ANKYRIN REPEAT AND PROTEIN KINASE DOMAIN-CONTAINING PROTEIN"/>
    <property type="match status" value="1"/>
</dbReference>
<dbReference type="Pfam" id="PF00023">
    <property type="entry name" value="Ank"/>
    <property type="match status" value="1"/>
</dbReference>
<feature type="domain" description="LysM" evidence="4">
    <location>
        <begin position="196"/>
        <end position="241"/>
    </location>
</feature>
<keyword evidence="2 3" id="KW-0040">ANK repeat</keyword>
<sequence length="875" mass="92251">MFPNGTLSSLGLNLNSVCESALYQTVDCDDATSTLMTDSYIGSFDNATLTASVCAAGCGSSLAQLHADVATSCGETAELIDGLPFLGLVDMLWSNWNQSCFYDPATGDNCNDVIAAFPNVTDVTLLPTEDLCSSCYLQKFALLQADAYSGVYEENWQSTYETVAAACNVTVADFNITDSAFNVTVPTTETNCVSGKMYTAQAGDTCDVIALAHSVSAASLYYINSNIHNCSAVAAGTTLCLPLSCATIYTVQPDDTCTSIAVDAGLYTSDVRAFNTLLDWNCTNLHAANPYWGTTLCVSTPGGTYNSSGSTAAAGTGTGGDSAAAAVVDPPAGATVATGTTTDCAAWYVHDGSLTCTQICLNYGVAINMFTAANPALNKTTCDDDLVLGDAYCLDPITGWDWAKYLSLLRAIIKRNDVVLLKGYLAIHPSWLGPAEIPLDDPFWTAAAHGSTDALDMMLQHWAANPDSILAPDERGFRLLHVACAHAQLPTVRFLIDDRRPWASRFGDANAIAVERDAHGQTAILSAASRYSHGQHPENDDSEGVMRLLLSKGARATDAIFPPGNTEPLLPLTMVVSLPTVDQPLDTVLSLAVSGASADTIKRLVDGGADVHVKTIYVDTTGLFEGTCDVAWDVTPIHIGSMFANIDGIQALCDHRGDRIEWGDMVSCRDSHGRLPLHWAAGGVWAETKASPDDIVRTMELLLADNAADTVSCPDVQGDTPLHYAVRSSNAGIAAPDISYRVAKLLCDKGARAGTRGASGQTPLHCLVSTHAARPSSGMMALSELLLAHGADAGDEDADGNTVLHLAARSALHLETVRFFLDGAGAGNGKSGRDLLLRVVNAEGNTPLHVAAASQGHFARDQSVEERVLFSSGMW</sequence>
<feature type="repeat" description="ANK" evidence="3">
    <location>
        <begin position="759"/>
        <end position="798"/>
    </location>
</feature>
<dbReference type="Gene3D" id="3.10.350.10">
    <property type="entry name" value="LysM domain"/>
    <property type="match status" value="2"/>
</dbReference>
<comment type="caution">
    <text evidence="5">The sequence shown here is derived from an EMBL/GenBank/DDBJ whole genome shotgun (WGS) entry which is preliminary data.</text>
</comment>
<dbReference type="InterPro" id="IPR036770">
    <property type="entry name" value="Ankyrin_rpt-contain_sf"/>
</dbReference>
<protein>
    <recommendedName>
        <fullName evidence="4">LysM domain-containing protein</fullName>
    </recommendedName>
</protein>
<dbReference type="PROSITE" id="PS51782">
    <property type="entry name" value="LYSM"/>
    <property type="match status" value="2"/>
</dbReference>
<keyword evidence="1" id="KW-0677">Repeat</keyword>
<reference evidence="5 6" key="1">
    <citation type="submission" date="2024-02" db="EMBL/GenBank/DDBJ databases">
        <title>De novo assembly and annotation of 12 fungi associated with fruit tree decline syndrome in Ontario, Canada.</title>
        <authorList>
            <person name="Sulman M."/>
            <person name="Ellouze W."/>
            <person name="Ilyukhin E."/>
        </authorList>
    </citation>
    <scope>NUCLEOTIDE SEQUENCE [LARGE SCALE GENOMIC DNA]</scope>
    <source>
        <strain evidence="5 6">M169</strain>
    </source>
</reference>
<dbReference type="SUPFAM" id="SSF48403">
    <property type="entry name" value="Ankyrin repeat"/>
    <property type="match status" value="2"/>
</dbReference>
<evidence type="ECO:0000259" key="4">
    <source>
        <dbReference type="PROSITE" id="PS51782"/>
    </source>
</evidence>
<dbReference type="Gene3D" id="1.25.40.20">
    <property type="entry name" value="Ankyrin repeat-containing domain"/>
    <property type="match status" value="3"/>
</dbReference>
<dbReference type="Proteomes" id="UP001430848">
    <property type="component" value="Unassembled WGS sequence"/>
</dbReference>
<organism evidence="5 6">
    <name type="scientific">Diaporthe eres</name>
    <name type="common">Phomopsis oblonga</name>
    <dbReference type="NCBI Taxonomy" id="83184"/>
    <lineage>
        <taxon>Eukaryota</taxon>
        <taxon>Fungi</taxon>
        <taxon>Dikarya</taxon>
        <taxon>Ascomycota</taxon>
        <taxon>Pezizomycotina</taxon>
        <taxon>Sordariomycetes</taxon>
        <taxon>Sordariomycetidae</taxon>
        <taxon>Diaporthales</taxon>
        <taxon>Diaporthaceae</taxon>
        <taxon>Diaporthe</taxon>
        <taxon>Diaporthe eres species complex</taxon>
    </lineage>
</organism>
<dbReference type="InterPro" id="IPR036779">
    <property type="entry name" value="LysM_dom_sf"/>
</dbReference>
<dbReference type="Pfam" id="PF01476">
    <property type="entry name" value="LysM"/>
    <property type="match status" value="2"/>
</dbReference>
<dbReference type="Pfam" id="PF12796">
    <property type="entry name" value="Ank_2"/>
    <property type="match status" value="1"/>
</dbReference>
<evidence type="ECO:0000256" key="1">
    <source>
        <dbReference type="ARBA" id="ARBA00022737"/>
    </source>
</evidence>
<dbReference type="SMART" id="SM00257">
    <property type="entry name" value="LysM"/>
    <property type="match status" value="2"/>
</dbReference>
<evidence type="ECO:0000256" key="2">
    <source>
        <dbReference type="ARBA" id="ARBA00023043"/>
    </source>
</evidence>
<dbReference type="PROSITE" id="PS50088">
    <property type="entry name" value="ANK_REPEAT"/>
    <property type="match status" value="2"/>
</dbReference>
<dbReference type="PANTHER" id="PTHR24198:SF165">
    <property type="entry name" value="ANKYRIN REPEAT-CONTAINING PROTEIN-RELATED"/>
    <property type="match status" value="1"/>
</dbReference>
<dbReference type="EMBL" id="JAKNSF020000238">
    <property type="protein sequence ID" value="KAK7705466.1"/>
    <property type="molecule type" value="Genomic_DNA"/>
</dbReference>
<feature type="domain" description="LysM" evidence="4">
    <location>
        <begin position="247"/>
        <end position="298"/>
    </location>
</feature>
<evidence type="ECO:0000313" key="6">
    <source>
        <dbReference type="Proteomes" id="UP001430848"/>
    </source>
</evidence>
<accession>A0ABR1NKN7</accession>